<keyword evidence="2" id="KW-1185">Reference proteome</keyword>
<name>A0A4Y2S909_ARAVE</name>
<protein>
    <submittedName>
        <fullName evidence="1">Uncharacterized protein</fullName>
    </submittedName>
</protein>
<comment type="caution">
    <text evidence="1">The sequence shown here is derived from an EMBL/GenBank/DDBJ whole genome shotgun (WGS) entry which is preliminary data.</text>
</comment>
<reference evidence="1 2" key="1">
    <citation type="journal article" date="2019" name="Sci. Rep.">
        <title>Orb-weaving spider Araneus ventricosus genome elucidates the spidroin gene catalogue.</title>
        <authorList>
            <person name="Kono N."/>
            <person name="Nakamura H."/>
            <person name="Ohtoshi R."/>
            <person name="Moran D.A.P."/>
            <person name="Shinohara A."/>
            <person name="Yoshida Y."/>
            <person name="Fujiwara M."/>
            <person name="Mori M."/>
            <person name="Tomita M."/>
            <person name="Arakawa K."/>
        </authorList>
    </citation>
    <scope>NUCLEOTIDE SEQUENCE [LARGE SCALE GENOMIC DNA]</scope>
</reference>
<proteinExistence type="predicted"/>
<evidence type="ECO:0000313" key="2">
    <source>
        <dbReference type="Proteomes" id="UP000499080"/>
    </source>
</evidence>
<dbReference type="EMBL" id="BGPR01020077">
    <property type="protein sequence ID" value="GBN83745.1"/>
    <property type="molecule type" value="Genomic_DNA"/>
</dbReference>
<dbReference type="AlphaFoldDB" id="A0A4Y2S909"/>
<organism evidence="1 2">
    <name type="scientific">Araneus ventricosus</name>
    <name type="common">Orbweaver spider</name>
    <name type="synonym">Epeira ventricosa</name>
    <dbReference type="NCBI Taxonomy" id="182803"/>
    <lineage>
        <taxon>Eukaryota</taxon>
        <taxon>Metazoa</taxon>
        <taxon>Ecdysozoa</taxon>
        <taxon>Arthropoda</taxon>
        <taxon>Chelicerata</taxon>
        <taxon>Arachnida</taxon>
        <taxon>Araneae</taxon>
        <taxon>Araneomorphae</taxon>
        <taxon>Entelegynae</taxon>
        <taxon>Araneoidea</taxon>
        <taxon>Araneidae</taxon>
        <taxon>Araneus</taxon>
    </lineage>
</organism>
<sequence length="106" mass="12116">MKTHVRKDLFVDNSDIHLRYAHRYVETIAAIHHNDIPDEQARTTVMVPFPDIIGNKSCSHLSPFQLTSKTHPAPANPTGFKAHQLTSRFVRDTETTPVVKRTSTYY</sequence>
<evidence type="ECO:0000313" key="1">
    <source>
        <dbReference type="EMBL" id="GBN83745.1"/>
    </source>
</evidence>
<gene>
    <name evidence="1" type="ORF">AVEN_167903_1</name>
</gene>
<dbReference type="Proteomes" id="UP000499080">
    <property type="component" value="Unassembled WGS sequence"/>
</dbReference>
<accession>A0A4Y2S909</accession>